<dbReference type="AlphaFoldDB" id="L9XPF9"/>
<keyword evidence="2" id="KW-1185">Reference proteome</keyword>
<evidence type="ECO:0000313" key="2">
    <source>
        <dbReference type="Proteomes" id="UP000011531"/>
    </source>
</evidence>
<dbReference type="RefSeq" id="WP_008421791.1">
    <property type="nucleotide sequence ID" value="NZ_AOIA01000045.1"/>
</dbReference>
<dbReference type="Proteomes" id="UP000011531">
    <property type="component" value="Unassembled WGS sequence"/>
</dbReference>
<name>L9XPF9_9EURY</name>
<dbReference type="EMBL" id="AOIA01000045">
    <property type="protein sequence ID" value="ELY63412.1"/>
    <property type="molecule type" value="Genomic_DNA"/>
</dbReference>
<accession>L9XPF9</accession>
<protein>
    <submittedName>
        <fullName evidence="1">Uncharacterized protein</fullName>
    </submittedName>
</protein>
<gene>
    <name evidence="1" type="ORF">C492_07230</name>
</gene>
<evidence type="ECO:0000313" key="1">
    <source>
        <dbReference type="EMBL" id="ELY63412.1"/>
    </source>
</evidence>
<comment type="caution">
    <text evidence="1">The sequence shown here is derived from an EMBL/GenBank/DDBJ whole genome shotgun (WGS) entry which is preliminary data.</text>
</comment>
<sequence length="115" mass="12828">MDDDDIASAATRFHEDVPHQFQVSLTMSMETRERLRATQEELNDRVGERLFTTNDVMRIALVGASQYHALATGETDELTDELESVDEEQLQALTGVVRSVLDDDGAIDRVDGETT</sequence>
<organism evidence="1 2">
    <name type="scientific">Natronococcus jeotgali DSM 18795</name>
    <dbReference type="NCBI Taxonomy" id="1227498"/>
    <lineage>
        <taxon>Archaea</taxon>
        <taxon>Methanobacteriati</taxon>
        <taxon>Methanobacteriota</taxon>
        <taxon>Stenosarchaea group</taxon>
        <taxon>Halobacteria</taxon>
        <taxon>Halobacteriales</taxon>
        <taxon>Natrialbaceae</taxon>
        <taxon>Natronococcus</taxon>
    </lineage>
</organism>
<dbReference type="OrthoDB" id="346396at2157"/>
<reference evidence="1 2" key="1">
    <citation type="journal article" date="2014" name="PLoS Genet.">
        <title>Phylogenetically driven sequencing of extremely halophilic archaea reveals strategies for static and dynamic osmo-response.</title>
        <authorList>
            <person name="Becker E.A."/>
            <person name="Seitzer P.M."/>
            <person name="Tritt A."/>
            <person name="Larsen D."/>
            <person name="Krusor M."/>
            <person name="Yao A.I."/>
            <person name="Wu D."/>
            <person name="Madern D."/>
            <person name="Eisen J.A."/>
            <person name="Darling A.E."/>
            <person name="Facciotti M.T."/>
        </authorList>
    </citation>
    <scope>NUCLEOTIDE SEQUENCE [LARGE SCALE GENOMIC DNA]</scope>
    <source>
        <strain evidence="1 2">DSM 18795</strain>
    </source>
</reference>
<proteinExistence type="predicted"/>